<dbReference type="InterPro" id="IPR016909">
    <property type="entry name" value="rRNA_lsu_MeTfrase_F"/>
</dbReference>
<reference evidence="8 9" key="1">
    <citation type="submission" date="2020-10" db="EMBL/GenBank/DDBJ databases">
        <title>Mucilaginibacter mali sp. nov., isolated from rhizosphere soil of apple orchard.</title>
        <authorList>
            <person name="Lee J.-S."/>
            <person name="Kim H.S."/>
            <person name="Kim J.-S."/>
        </authorList>
    </citation>
    <scope>NUCLEOTIDE SEQUENCE [LARGE SCALE GENOMIC DNA]</scope>
    <source>
        <strain evidence="8 9">KCTC 23157</strain>
    </source>
</reference>
<keyword evidence="3 6" id="KW-0489">Methyltransferase</keyword>
<evidence type="ECO:0000256" key="4">
    <source>
        <dbReference type="ARBA" id="ARBA00022679"/>
    </source>
</evidence>
<keyword evidence="9" id="KW-1185">Reference proteome</keyword>
<dbReference type="EMBL" id="JADFFM010000002">
    <property type="protein sequence ID" value="MBE9668033.1"/>
    <property type="molecule type" value="Genomic_DNA"/>
</dbReference>
<dbReference type="InterPro" id="IPR029063">
    <property type="entry name" value="SAM-dependent_MTases_sf"/>
</dbReference>
<dbReference type="PANTHER" id="PTHR13393:SF0">
    <property type="entry name" value="RNA N6-ADENOSINE-METHYLTRANSFERASE METTL16"/>
    <property type="match status" value="1"/>
</dbReference>
<sequence length="322" mass="36280">MSTDPKQKPATKENLHPRNSHRTGYDFKLLCKASPELKHFVGPNQFGDESIDFSNPAAVKALNKALLKYYYGVEGWEIPEGYLCPPIPGRADYLHYVADMLSELNGGKIPRGKKINVLDIGMGANCVYPLIGSAVYDWRFVGTDIDPQAIRSAKDIISHNPKFQNNIVLRLQTNKANIFKGIIKDGEGFDITMCNPPFHASLQEAQISTATKWKKLGVEKQTAALNFGGQKTELWCPGGEVGFIRRMVEQSELVAKQCLWFTSLVSKKDTLPIIYKALHGYKALEVKTITMMHGQKTSRIIAWTFLTPAEQQQWKKDFWDKD</sequence>
<evidence type="ECO:0000256" key="6">
    <source>
        <dbReference type="HAMAP-Rule" id="MF_01848"/>
    </source>
</evidence>
<dbReference type="InterPro" id="IPR010286">
    <property type="entry name" value="METTL16/RlmF"/>
</dbReference>
<comment type="caution">
    <text evidence="8">The sequence shown here is derived from an EMBL/GenBank/DDBJ whole genome shotgun (WGS) entry which is preliminary data.</text>
</comment>
<dbReference type="PANTHER" id="PTHR13393">
    <property type="entry name" value="SAM-DEPENDENT METHYLTRANSFERASE"/>
    <property type="match status" value="1"/>
</dbReference>
<dbReference type="Proteomes" id="UP000632774">
    <property type="component" value="Unassembled WGS sequence"/>
</dbReference>
<evidence type="ECO:0000256" key="7">
    <source>
        <dbReference type="SAM" id="MobiDB-lite"/>
    </source>
</evidence>
<comment type="similarity">
    <text evidence="6">Belongs to the methyltransferase superfamily. METTL16/RlmF family.</text>
</comment>
<evidence type="ECO:0000256" key="1">
    <source>
        <dbReference type="ARBA" id="ARBA00022490"/>
    </source>
</evidence>
<keyword evidence="5 6" id="KW-0949">S-adenosyl-L-methionine</keyword>
<keyword evidence="2 6" id="KW-0698">rRNA processing</keyword>
<dbReference type="Gene3D" id="3.40.50.150">
    <property type="entry name" value="Vaccinia Virus protein VP39"/>
    <property type="match status" value="1"/>
</dbReference>
<feature type="region of interest" description="Disordered" evidence="7">
    <location>
        <begin position="1"/>
        <end position="21"/>
    </location>
</feature>
<evidence type="ECO:0000313" key="9">
    <source>
        <dbReference type="Proteomes" id="UP000632774"/>
    </source>
</evidence>
<dbReference type="RefSeq" id="WP_194107465.1">
    <property type="nucleotide sequence ID" value="NZ_JADFFM010000002.1"/>
</dbReference>
<evidence type="ECO:0000313" key="8">
    <source>
        <dbReference type="EMBL" id="MBE9668033.1"/>
    </source>
</evidence>
<gene>
    <name evidence="6 8" type="primary">rlmF</name>
    <name evidence="8" type="ORF">IRJ18_16810</name>
</gene>
<protein>
    <recommendedName>
        <fullName evidence="6">Ribosomal RNA large subunit methyltransferase F</fullName>
        <ecNumber evidence="6">2.1.1.181</ecNumber>
    </recommendedName>
    <alternativeName>
        <fullName evidence="6">23S rRNA mA1618 methyltransferase</fullName>
    </alternativeName>
    <alternativeName>
        <fullName evidence="6">rRNA adenine N-6-methyltransferase</fullName>
    </alternativeName>
</protein>
<dbReference type="PIRSF" id="PIRSF029038">
    <property type="entry name" value="Mtase_YbiN_prd"/>
    <property type="match status" value="1"/>
</dbReference>
<dbReference type="Pfam" id="PF05971">
    <property type="entry name" value="Methyltransf_10"/>
    <property type="match status" value="1"/>
</dbReference>
<evidence type="ECO:0000256" key="3">
    <source>
        <dbReference type="ARBA" id="ARBA00022603"/>
    </source>
</evidence>
<dbReference type="NCBIfam" id="NF008725">
    <property type="entry name" value="PRK11727.1"/>
    <property type="match status" value="1"/>
</dbReference>
<evidence type="ECO:0000256" key="5">
    <source>
        <dbReference type="ARBA" id="ARBA00022691"/>
    </source>
</evidence>
<accession>A0ABR9XKX0</accession>
<comment type="function">
    <text evidence="6">Specifically methylates the adenine in position 1618 of 23S rRNA.</text>
</comment>
<feature type="compositionally biased region" description="Basic and acidic residues" evidence="7">
    <location>
        <begin position="1"/>
        <end position="16"/>
    </location>
</feature>
<dbReference type="EC" id="2.1.1.181" evidence="6"/>
<comment type="catalytic activity">
    <reaction evidence="6">
        <text>adenosine(1618) in 23S rRNA + S-adenosyl-L-methionine = N(6)-methyladenosine(1618) in 23S rRNA + S-adenosyl-L-homocysteine + H(+)</text>
        <dbReference type="Rhea" id="RHEA:16497"/>
        <dbReference type="Rhea" id="RHEA-COMP:10229"/>
        <dbReference type="Rhea" id="RHEA-COMP:10231"/>
        <dbReference type="ChEBI" id="CHEBI:15378"/>
        <dbReference type="ChEBI" id="CHEBI:57856"/>
        <dbReference type="ChEBI" id="CHEBI:59789"/>
        <dbReference type="ChEBI" id="CHEBI:74411"/>
        <dbReference type="ChEBI" id="CHEBI:74449"/>
        <dbReference type="EC" id="2.1.1.181"/>
    </reaction>
</comment>
<keyword evidence="4 6" id="KW-0808">Transferase</keyword>
<dbReference type="CDD" id="cd02440">
    <property type="entry name" value="AdoMet_MTases"/>
    <property type="match status" value="1"/>
</dbReference>
<comment type="subcellular location">
    <subcellularLocation>
        <location evidence="6">Cytoplasm</location>
    </subcellularLocation>
</comment>
<dbReference type="HAMAP" id="MF_01848">
    <property type="entry name" value="23SrRNA_methyltr_F"/>
    <property type="match status" value="1"/>
</dbReference>
<evidence type="ECO:0000256" key="2">
    <source>
        <dbReference type="ARBA" id="ARBA00022552"/>
    </source>
</evidence>
<dbReference type="GO" id="GO:0052907">
    <property type="term" value="F:23S rRNA (adenine(1618)-N(6))-methyltransferase activity"/>
    <property type="evidence" value="ECO:0007669"/>
    <property type="project" value="UniProtKB-EC"/>
</dbReference>
<name>A0ABR9XKX0_9SPHI</name>
<keyword evidence="1 6" id="KW-0963">Cytoplasm</keyword>
<proteinExistence type="inferred from homology"/>
<dbReference type="SUPFAM" id="SSF53335">
    <property type="entry name" value="S-adenosyl-L-methionine-dependent methyltransferases"/>
    <property type="match status" value="1"/>
</dbReference>
<organism evidence="8 9">
    <name type="scientific">Mucilaginibacter boryungensis</name>
    <dbReference type="NCBI Taxonomy" id="768480"/>
    <lineage>
        <taxon>Bacteria</taxon>
        <taxon>Pseudomonadati</taxon>
        <taxon>Bacteroidota</taxon>
        <taxon>Sphingobacteriia</taxon>
        <taxon>Sphingobacteriales</taxon>
        <taxon>Sphingobacteriaceae</taxon>
        <taxon>Mucilaginibacter</taxon>
    </lineage>
</organism>